<keyword evidence="12" id="KW-0325">Glycoprotein</keyword>
<name>A0A0A9WPS8_LYGHE</name>
<feature type="coiled-coil region" evidence="14">
    <location>
        <begin position="326"/>
        <end position="367"/>
    </location>
</feature>
<dbReference type="EMBL" id="GBHO01036749">
    <property type="protein sequence ID" value="JAG06855.1"/>
    <property type="molecule type" value="Transcribed_RNA"/>
</dbReference>
<dbReference type="EMBL" id="GDHC01001709">
    <property type="protein sequence ID" value="JAQ16920.1"/>
    <property type="molecule type" value="Transcribed_RNA"/>
</dbReference>
<proteinExistence type="inferred from homology"/>
<evidence type="ECO:0000256" key="8">
    <source>
        <dbReference type="ARBA" id="ARBA00023125"/>
    </source>
</evidence>
<accession>A0A0A9WPS8</accession>
<dbReference type="EMBL" id="GBHO01036751">
    <property type="protein sequence ID" value="JAG06853.1"/>
    <property type="molecule type" value="Transcribed_RNA"/>
</dbReference>
<organism evidence="19">
    <name type="scientific">Lygus hesperus</name>
    <name type="common">Western plant bug</name>
    <dbReference type="NCBI Taxonomy" id="30085"/>
    <lineage>
        <taxon>Eukaryota</taxon>
        <taxon>Metazoa</taxon>
        <taxon>Ecdysozoa</taxon>
        <taxon>Arthropoda</taxon>
        <taxon>Hexapoda</taxon>
        <taxon>Insecta</taxon>
        <taxon>Pterygota</taxon>
        <taxon>Neoptera</taxon>
        <taxon>Paraneoptera</taxon>
        <taxon>Hemiptera</taxon>
        <taxon>Heteroptera</taxon>
        <taxon>Panheteroptera</taxon>
        <taxon>Cimicomorpha</taxon>
        <taxon>Miridae</taxon>
        <taxon>Mirini</taxon>
        <taxon>Lygus</taxon>
    </lineage>
</organism>
<dbReference type="EMBL" id="GBRD01013794">
    <property type="protein sequence ID" value="JAG52032.1"/>
    <property type="molecule type" value="Transcribed_RNA"/>
</dbReference>
<protein>
    <submittedName>
        <fullName evidence="19">Cyclic AMP-responsive element-binding protein 3-like protein 4</fullName>
    </submittedName>
</protein>
<dbReference type="GO" id="GO:0005634">
    <property type="term" value="C:nucleus"/>
    <property type="evidence" value="ECO:0007669"/>
    <property type="project" value="UniProtKB-ARBA"/>
</dbReference>
<dbReference type="EMBL" id="GDHC01012396">
    <property type="protein sequence ID" value="JAQ06233.1"/>
    <property type="molecule type" value="Transcribed_RNA"/>
</dbReference>
<evidence type="ECO:0000313" key="21">
    <source>
        <dbReference type="EMBL" id="JAG52032.1"/>
    </source>
</evidence>
<keyword evidence="7" id="KW-0805">Transcription regulation</keyword>
<keyword evidence="10" id="KW-0010">Activator</keyword>
<evidence type="ECO:0000256" key="9">
    <source>
        <dbReference type="ARBA" id="ARBA00023136"/>
    </source>
</evidence>
<evidence type="ECO:0000256" key="13">
    <source>
        <dbReference type="ARBA" id="ARBA00023242"/>
    </source>
</evidence>
<dbReference type="SMART" id="SM00338">
    <property type="entry name" value="BRLZ"/>
    <property type="match status" value="1"/>
</dbReference>
<dbReference type="GO" id="GO:0000981">
    <property type="term" value="F:DNA-binding transcription factor activity, RNA polymerase II-specific"/>
    <property type="evidence" value="ECO:0007669"/>
    <property type="project" value="TreeGrafter"/>
</dbReference>
<dbReference type="InterPro" id="IPR004827">
    <property type="entry name" value="bZIP"/>
</dbReference>
<dbReference type="CDD" id="cd14689">
    <property type="entry name" value="bZIP_CREB3"/>
    <property type="match status" value="1"/>
</dbReference>
<keyword evidence="9" id="KW-0472">Membrane</keyword>
<dbReference type="InterPro" id="IPR046347">
    <property type="entry name" value="bZIP_sf"/>
</dbReference>
<dbReference type="PANTHER" id="PTHR45996">
    <property type="entry name" value="AGAP001464-PB"/>
    <property type="match status" value="1"/>
</dbReference>
<keyword evidence="8" id="KW-0238">DNA-binding</keyword>
<dbReference type="GO" id="GO:0005789">
    <property type="term" value="C:endoplasmic reticulum membrane"/>
    <property type="evidence" value="ECO:0007669"/>
    <property type="project" value="UniProtKB-SubCell"/>
</dbReference>
<reference evidence="19" key="2">
    <citation type="submission" date="2014-07" db="EMBL/GenBank/DDBJ databases">
        <authorList>
            <person name="Hull J."/>
        </authorList>
    </citation>
    <scope>NUCLEOTIDE SEQUENCE</scope>
</reference>
<dbReference type="InterPro" id="IPR051381">
    <property type="entry name" value="CREB_ATF_subfamily"/>
</dbReference>
<evidence type="ECO:0000256" key="3">
    <source>
        <dbReference type="ARBA" id="ARBA00022692"/>
    </source>
</evidence>
<evidence type="ECO:0000256" key="2">
    <source>
        <dbReference type="ARBA" id="ARBA00009050"/>
    </source>
</evidence>
<sequence length="561" mass="62970">MSVLPDFNLMDMLFDRDHGRSDEIKVDDKHSFDSYWDNSGSVDFLDSILFNQNLNDLLPPADGEEFLNNPLTNVTGSVCSDSGVSSDQQMSPESFQDSIDELESQGLIKTEAEVAYSETVQTGDKQMMIDDFIEEIDGNSQELEIKAEDVDVDVDVEGLITDATPVQSWSRPVVRVKPVSPVSRGNVKTQQTVSSRTPHTRQILIPVKGRKSLKTIKIIKAVGHQAQTQHVQRQSLQQQQYDDDEDDARSSSDDSGDDADSNSSKNMYPRLQLTEEEKRLMIKEGITLPSHYPLTKQEERDLKRIRRKIRNKISAQDSRKRKKEYVDGLEDRVKQCTAENANLLKKMRALQNENQSLSAQLRRLQAVIARSGNNGSQAQPATCLMVLVLSLALIMAPNFRNTSRAVTHSDLGIPDSKSAPIVPGRTRTILETSKTLDNGFQDIPIDGTSDVIFEDEESKQGILSELAEMLHFRMTPSQHDHDYTTPRHRKRSRSYVVPPVDDKWPPPKRPSTTISRPMTTGHRPAIRSFATVEPKNRTHHGPPSPSNIVEIELTSSSDDGF</sequence>
<evidence type="ECO:0000256" key="10">
    <source>
        <dbReference type="ARBA" id="ARBA00023159"/>
    </source>
</evidence>
<dbReference type="SUPFAM" id="SSF57959">
    <property type="entry name" value="Leucine zipper domain"/>
    <property type="match status" value="1"/>
</dbReference>
<comment type="similarity">
    <text evidence="2">Belongs to the bZIP family. ATF subfamily.</text>
</comment>
<evidence type="ECO:0000313" key="22">
    <source>
        <dbReference type="EMBL" id="JAQ06233.1"/>
    </source>
</evidence>
<dbReference type="GO" id="GO:0000978">
    <property type="term" value="F:RNA polymerase II cis-regulatory region sequence-specific DNA binding"/>
    <property type="evidence" value="ECO:0007669"/>
    <property type="project" value="TreeGrafter"/>
</dbReference>
<keyword evidence="11" id="KW-0804">Transcription</keyword>
<dbReference type="PROSITE" id="PS50217">
    <property type="entry name" value="BZIP"/>
    <property type="match status" value="1"/>
</dbReference>
<reference evidence="22" key="4">
    <citation type="journal article" date="2016" name="Gigascience">
        <title>De novo construction of an expanded transcriptome assembly for the western tarnished plant bug, Lygus hesperus.</title>
        <authorList>
            <person name="Tassone E.E."/>
            <person name="Geib S.M."/>
            <person name="Hall B."/>
            <person name="Fabrick J.A."/>
            <person name="Brent C.S."/>
            <person name="Hull J.J."/>
        </authorList>
    </citation>
    <scope>NUCLEOTIDE SEQUENCE</scope>
</reference>
<feature type="compositionally biased region" description="Low complexity" evidence="15">
    <location>
        <begin position="227"/>
        <end position="240"/>
    </location>
</feature>
<keyword evidence="13" id="KW-0539">Nucleus</keyword>
<gene>
    <name evidence="19" type="primary">CREB3L4_0</name>
    <name evidence="20" type="synonym">CREB3L4_1</name>
    <name evidence="17" type="synonym">CREB3L4_2</name>
    <name evidence="18" type="synonym">CREB3L4_3</name>
    <name evidence="19" type="ORF">CM83_61940</name>
    <name evidence="17" type="ORF">CM83_61943</name>
    <name evidence="18" type="ORF">CM83_61946</name>
    <name evidence="20" type="ORF">CM83_61949</name>
    <name evidence="23" type="ORF">g.76452</name>
    <name evidence="22" type="ORF">g.76455</name>
</gene>
<evidence type="ECO:0000256" key="12">
    <source>
        <dbReference type="ARBA" id="ARBA00023180"/>
    </source>
</evidence>
<evidence type="ECO:0000313" key="20">
    <source>
        <dbReference type="EMBL" id="JAG06856.1"/>
    </source>
</evidence>
<dbReference type="EMBL" id="GBHO01036748">
    <property type="protein sequence ID" value="JAG06856.1"/>
    <property type="molecule type" value="Transcribed_RNA"/>
</dbReference>
<evidence type="ECO:0000256" key="11">
    <source>
        <dbReference type="ARBA" id="ARBA00023163"/>
    </source>
</evidence>
<evidence type="ECO:0000256" key="15">
    <source>
        <dbReference type="SAM" id="MobiDB-lite"/>
    </source>
</evidence>
<evidence type="ECO:0000256" key="14">
    <source>
        <dbReference type="SAM" id="Coils"/>
    </source>
</evidence>
<keyword evidence="6" id="KW-1133">Transmembrane helix</keyword>
<dbReference type="EMBL" id="GBHO01036750">
    <property type="protein sequence ID" value="JAG06854.1"/>
    <property type="molecule type" value="Transcribed_RNA"/>
</dbReference>
<dbReference type="FunFam" id="1.20.5.170:FF:000042">
    <property type="entry name" value="Cyclic AMP-responsive element-binding protein 3-like protein 3"/>
    <property type="match status" value="1"/>
</dbReference>
<keyword evidence="14" id="KW-0175">Coiled coil</keyword>
<evidence type="ECO:0000256" key="1">
    <source>
        <dbReference type="ARBA" id="ARBA00004648"/>
    </source>
</evidence>
<reference evidence="19" key="1">
    <citation type="journal article" date="2014" name="PLoS ONE">
        <title>Transcriptome-Based Identification of ABC Transporters in the Western Tarnished Plant Bug Lygus hesperus.</title>
        <authorList>
            <person name="Hull J.J."/>
            <person name="Chaney K."/>
            <person name="Geib S.M."/>
            <person name="Fabrick J.A."/>
            <person name="Brent C.S."/>
            <person name="Walsh D."/>
            <person name="Lavine L.C."/>
        </authorList>
    </citation>
    <scope>NUCLEOTIDE SEQUENCE</scope>
</reference>
<keyword evidence="3" id="KW-0812">Transmembrane</keyword>
<evidence type="ECO:0000313" key="23">
    <source>
        <dbReference type="EMBL" id="JAQ16920.1"/>
    </source>
</evidence>
<evidence type="ECO:0000256" key="7">
    <source>
        <dbReference type="ARBA" id="ARBA00023015"/>
    </source>
</evidence>
<reference evidence="21" key="3">
    <citation type="submission" date="2014-09" db="EMBL/GenBank/DDBJ databases">
        <authorList>
            <person name="Magalhaes I.L.F."/>
            <person name="Oliveira U."/>
            <person name="Santos F.R."/>
            <person name="Vidigal T.H.D.A."/>
            <person name="Brescovit A.D."/>
            <person name="Santos A.J."/>
        </authorList>
    </citation>
    <scope>NUCLEOTIDE SEQUENCE</scope>
</reference>
<feature type="region of interest" description="Disordered" evidence="15">
    <location>
        <begin position="477"/>
        <end position="561"/>
    </location>
</feature>
<feature type="domain" description="BZIP" evidence="16">
    <location>
        <begin position="301"/>
        <end position="364"/>
    </location>
</feature>
<keyword evidence="4" id="KW-0256">Endoplasmic reticulum</keyword>
<feature type="region of interest" description="Disordered" evidence="15">
    <location>
        <begin position="224"/>
        <end position="272"/>
    </location>
</feature>
<evidence type="ECO:0000256" key="6">
    <source>
        <dbReference type="ARBA" id="ARBA00022989"/>
    </source>
</evidence>
<dbReference type="AlphaFoldDB" id="A0A0A9WPS8"/>
<keyword evidence="5" id="KW-0735">Signal-anchor</keyword>
<evidence type="ECO:0000259" key="16">
    <source>
        <dbReference type="PROSITE" id="PS50217"/>
    </source>
</evidence>
<evidence type="ECO:0000313" key="17">
    <source>
        <dbReference type="EMBL" id="JAG06853.1"/>
    </source>
</evidence>
<evidence type="ECO:0000313" key="18">
    <source>
        <dbReference type="EMBL" id="JAG06854.1"/>
    </source>
</evidence>
<dbReference type="Pfam" id="PF00170">
    <property type="entry name" value="bZIP_1"/>
    <property type="match status" value="1"/>
</dbReference>
<evidence type="ECO:0000313" key="19">
    <source>
        <dbReference type="EMBL" id="JAG06855.1"/>
    </source>
</evidence>
<dbReference type="EMBL" id="GBRD01013793">
    <property type="protein sequence ID" value="JAG52033.1"/>
    <property type="molecule type" value="Transcribed_RNA"/>
</dbReference>
<evidence type="ECO:0000256" key="5">
    <source>
        <dbReference type="ARBA" id="ARBA00022968"/>
    </source>
</evidence>
<comment type="subcellular location">
    <subcellularLocation>
        <location evidence="1">Endoplasmic reticulum membrane</location>
        <topology evidence="1">Single-pass type II membrane protein</topology>
    </subcellularLocation>
</comment>
<dbReference type="Gene3D" id="1.20.5.170">
    <property type="match status" value="1"/>
</dbReference>
<evidence type="ECO:0000256" key="4">
    <source>
        <dbReference type="ARBA" id="ARBA00022824"/>
    </source>
</evidence>
<dbReference type="PANTHER" id="PTHR45996:SF3">
    <property type="entry name" value="CREB-H TRANSCRIPTION FACTOR HOMOLOG LET-607"/>
    <property type="match status" value="1"/>
</dbReference>